<dbReference type="RefSeq" id="WP_207680799.1">
    <property type="nucleotide sequence ID" value="NZ_CP061800.1"/>
</dbReference>
<dbReference type="InterPro" id="IPR011701">
    <property type="entry name" value="MFS"/>
</dbReference>
<sequence length="405" mass="44252">MKIVTTIYKNRLLFLLALLTAFPPISTDMYLPAIPLLQKMWNQPLTIVNLTLVGFFVSYCIFLLVYGPLSDRFGRRPPLLVGIGIFTLASLLCAFSDNVISLIVFRILQAAGAASASALALAITKDVYQAGEREKILAYVGVIMALAPMLAPVVGGWVMIWFSWRWIFVIQGMIGAVAWIGVFRLPETLKSPSDTGVLRSAGIYLKLLCHRRYMGFALMMSIIILPHFAFIAGSADIYITRLGLSEQVFGYFFALNALAIMAGSFACTRLTRRLGSKGLMTLGFSGILIGGLVIFIRCIPDPWGLALPMTLVSFSFGLSRPPSNNLVLEQVDQYAGAASSLLIFIYFMLGAAAMWLISLNWADKIRTIGLLGIVSGGLMLAIWLILLQTSAGKRVALYPAGEKRA</sequence>
<comment type="subcellular location">
    <subcellularLocation>
        <location evidence="1">Cell membrane</location>
        <topology evidence="1">Multi-pass membrane protein</topology>
    </subcellularLocation>
</comment>
<dbReference type="InterPro" id="IPR020846">
    <property type="entry name" value="MFS_dom"/>
</dbReference>
<dbReference type="AlphaFoldDB" id="A0A975BET0"/>
<dbReference type="SUPFAM" id="SSF103473">
    <property type="entry name" value="MFS general substrate transporter"/>
    <property type="match status" value="1"/>
</dbReference>
<comment type="similarity">
    <text evidence="2">Belongs to the major facilitator superfamily. Bcr/CmlA family.</text>
</comment>
<dbReference type="PROSITE" id="PS50850">
    <property type="entry name" value="MFS"/>
    <property type="match status" value="1"/>
</dbReference>
<dbReference type="CDD" id="cd17320">
    <property type="entry name" value="MFS_MdfA_MDR_like"/>
    <property type="match status" value="1"/>
</dbReference>
<dbReference type="PANTHER" id="PTHR23502">
    <property type="entry name" value="MAJOR FACILITATOR SUPERFAMILY"/>
    <property type="match status" value="1"/>
</dbReference>
<accession>A0A975BET0</accession>
<dbReference type="GO" id="GO:0005886">
    <property type="term" value="C:plasma membrane"/>
    <property type="evidence" value="ECO:0007669"/>
    <property type="project" value="UniProtKB-SubCell"/>
</dbReference>
<evidence type="ECO:0000256" key="7">
    <source>
        <dbReference type="ARBA" id="ARBA00023136"/>
    </source>
</evidence>
<feature type="transmembrane region" description="Helical" evidence="8">
    <location>
        <begin position="248"/>
        <end position="267"/>
    </location>
</feature>
<dbReference type="InterPro" id="IPR036259">
    <property type="entry name" value="MFS_trans_sf"/>
</dbReference>
<evidence type="ECO:0000313" key="11">
    <source>
        <dbReference type="Proteomes" id="UP000663722"/>
    </source>
</evidence>
<feature type="transmembrane region" description="Helical" evidence="8">
    <location>
        <begin position="136"/>
        <end position="160"/>
    </location>
</feature>
<organism evidence="10 11">
    <name type="scientific">Desulfonema magnum</name>
    <dbReference type="NCBI Taxonomy" id="45655"/>
    <lineage>
        <taxon>Bacteria</taxon>
        <taxon>Pseudomonadati</taxon>
        <taxon>Thermodesulfobacteriota</taxon>
        <taxon>Desulfobacteria</taxon>
        <taxon>Desulfobacterales</taxon>
        <taxon>Desulfococcaceae</taxon>
        <taxon>Desulfonema</taxon>
    </lineage>
</organism>
<dbReference type="EMBL" id="CP061800">
    <property type="protein sequence ID" value="QTA84202.1"/>
    <property type="molecule type" value="Genomic_DNA"/>
</dbReference>
<dbReference type="NCBIfam" id="TIGR00710">
    <property type="entry name" value="efflux_Bcr_CflA"/>
    <property type="match status" value="1"/>
</dbReference>
<keyword evidence="5 8" id="KW-0812">Transmembrane</keyword>
<feature type="transmembrane region" description="Helical" evidence="8">
    <location>
        <begin position="78"/>
        <end position="97"/>
    </location>
</feature>
<keyword evidence="4" id="KW-1003">Cell membrane</keyword>
<dbReference type="Pfam" id="PF07690">
    <property type="entry name" value="MFS_1"/>
    <property type="match status" value="1"/>
</dbReference>
<name>A0A975BET0_9BACT</name>
<feature type="transmembrane region" description="Helical" evidence="8">
    <location>
        <begin position="279"/>
        <end position="296"/>
    </location>
</feature>
<feature type="transmembrane region" description="Helical" evidence="8">
    <location>
        <begin position="166"/>
        <end position="185"/>
    </location>
</feature>
<keyword evidence="7 8" id="KW-0472">Membrane</keyword>
<dbReference type="GO" id="GO:1990961">
    <property type="term" value="P:xenobiotic detoxification by transmembrane export across the plasma membrane"/>
    <property type="evidence" value="ECO:0007669"/>
    <property type="project" value="InterPro"/>
</dbReference>
<feature type="domain" description="Major facilitator superfamily (MFS) profile" evidence="9">
    <location>
        <begin position="12"/>
        <end position="393"/>
    </location>
</feature>
<evidence type="ECO:0000256" key="5">
    <source>
        <dbReference type="ARBA" id="ARBA00022692"/>
    </source>
</evidence>
<feature type="transmembrane region" description="Helical" evidence="8">
    <location>
        <begin position="368"/>
        <end position="387"/>
    </location>
</feature>
<dbReference type="Gene3D" id="1.20.1720.10">
    <property type="entry name" value="Multidrug resistance protein D"/>
    <property type="match status" value="1"/>
</dbReference>
<feature type="transmembrane region" description="Helical" evidence="8">
    <location>
        <begin position="213"/>
        <end position="233"/>
    </location>
</feature>
<keyword evidence="3" id="KW-0813">Transport</keyword>
<proteinExistence type="inferred from homology"/>
<evidence type="ECO:0000313" key="10">
    <source>
        <dbReference type="EMBL" id="QTA84202.1"/>
    </source>
</evidence>
<evidence type="ECO:0000256" key="6">
    <source>
        <dbReference type="ARBA" id="ARBA00022989"/>
    </source>
</evidence>
<feature type="transmembrane region" description="Helical" evidence="8">
    <location>
        <begin position="103"/>
        <end position="124"/>
    </location>
</feature>
<feature type="transmembrane region" description="Helical" evidence="8">
    <location>
        <begin position="43"/>
        <end position="66"/>
    </location>
</feature>
<keyword evidence="6 8" id="KW-1133">Transmembrane helix</keyword>
<evidence type="ECO:0000256" key="2">
    <source>
        <dbReference type="ARBA" id="ARBA00006236"/>
    </source>
</evidence>
<reference evidence="10" key="1">
    <citation type="journal article" date="2021" name="Microb. Physiol.">
        <title>Proteogenomic Insights into the Physiology of Marine, Sulfate-Reducing, Filamentous Desulfonema limicola and Desulfonema magnum.</title>
        <authorList>
            <person name="Schnaars V."/>
            <person name="Wohlbrand L."/>
            <person name="Scheve S."/>
            <person name="Hinrichs C."/>
            <person name="Reinhardt R."/>
            <person name="Rabus R."/>
        </authorList>
    </citation>
    <scope>NUCLEOTIDE SEQUENCE</scope>
    <source>
        <strain evidence="10">4be13</strain>
    </source>
</reference>
<dbReference type="PANTHER" id="PTHR23502:SF132">
    <property type="entry name" value="POLYAMINE TRANSPORTER 2-RELATED"/>
    <property type="match status" value="1"/>
</dbReference>
<gene>
    <name evidence="10" type="ORF">dnm_001960</name>
</gene>
<dbReference type="InterPro" id="IPR004812">
    <property type="entry name" value="Efflux_drug-R_Bcr/CmlA"/>
</dbReference>
<evidence type="ECO:0000256" key="4">
    <source>
        <dbReference type="ARBA" id="ARBA00022475"/>
    </source>
</evidence>
<dbReference type="Proteomes" id="UP000663722">
    <property type="component" value="Chromosome"/>
</dbReference>
<evidence type="ECO:0000259" key="9">
    <source>
        <dbReference type="PROSITE" id="PS50850"/>
    </source>
</evidence>
<evidence type="ECO:0000256" key="3">
    <source>
        <dbReference type="ARBA" id="ARBA00022448"/>
    </source>
</evidence>
<feature type="transmembrane region" description="Helical" evidence="8">
    <location>
        <begin position="340"/>
        <end position="362"/>
    </location>
</feature>
<protein>
    <submittedName>
        <fullName evidence="10">Major facilitator superfamily protein</fullName>
    </submittedName>
</protein>
<dbReference type="KEGG" id="dmm:dnm_001960"/>
<evidence type="ECO:0000256" key="8">
    <source>
        <dbReference type="SAM" id="Phobius"/>
    </source>
</evidence>
<dbReference type="GO" id="GO:0042910">
    <property type="term" value="F:xenobiotic transmembrane transporter activity"/>
    <property type="evidence" value="ECO:0007669"/>
    <property type="project" value="InterPro"/>
</dbReference>
<evidence type="ECO:0000256" key="1">
    <source>
        <dbReference type="ARBA" id="ARBA00004651"/>
    </source>
</evidence>
<keyword evidence="11" id="KW-1185">Reference proteome</keyword>